<feature type="compositionally biased region" description="Polar residues" evidence="1">
    <location>
        <begin position="345"/>
        <end position="357"/>
    </location>
</feature>
<dbReference type="AlphaFoldDB" id="A0ABD6AXZ5"/>
<evidence type="ECO:0000313" key="4">
    <source>
        <dbReference type="Proteomes" id="UP001597187"/>
    </source>
</evidence>
<sequence length="555" mass="57912">MSIRTPLVACVFVLVVATGSVVGTISTPIGYSSSSTQTEATLLTECTTITTSGTYTLTQDIGPVTGNGPCLRVDANEVTLDGNGYTIDGDIRVGDTDRTEFYRGLALRNVSAGIVAGEALYDLTVSSSDLNGGIGALFFENVTVTDSRLGGSGIIFDEQGTDIVVENSTFDGEEGIALFERVQNARLVNNVFELTGHTERAESYAVFLSSTSGTTRDVLVTDNRIDGAGGAGIVVSEGGVDIDVLRNNITNASVGIEYLAAGGTVAENDISYNDVGIGLYAVEPVDSVIDVLVRNNRIIDNRVGVFSESIVETDGLQVHDNLIAGNSEFGVNNIGQSLIDARNNDWGNASGPSSAPANDSEAPFADPVTGTLANGSGDAVSEGDTPGVSNVRFDPVTGADTPIVPEPEPKPEPEPESTFYQVDFVTGPVIETFGAADSDEFYSDQSRLVGFLHGSDGDIDRTGRPSTLDEKVAACVAINGYDLSNDTVTVRFTVTEDCNLNLTLVSYEKPGAGWSRASASDQQLVDASGGSFGTGTHELAVSLPTANGTKVTVER</sequence>
<evidence type="ECO:0000259" key="2">
    <source>
        <dbReference type="Pfam" id="PF13229"/>
    </source>
</evidence>
<protein>
    <submittedName>
        <fullName evidence="3">Right-handed parallel beta-helix repeat-containing protein</fullName>
    </submittedName>
</protein>
<dbReference type="InterPro" id="IPR039448">
    <property type="entry name" value="Beta_helix"/>
</dbReference>
<proteinExistence type="predicted"/>
<dbReference type="Gene3D" id="2.160.20.10">
    <property type="entry name" value="Single-stranded right-handed beta-helix, Pectin lyase-like"/>
    <property type="match status" value="1"/>
</dbReference>
<organism evidence="3 4">
    <name type="scientific">Halomarina rubra</name>
    <dbReference type="NCBI Taxonomy" id="2071873"/>
    <lineage>
        <taxon>Archaea</taxon>
        <taxon>Methanobacteriati</taxon>
        <taxon>Methanobacteriota</taxon>
        <taxon>Stenosarchaea group</taxon>
        <taxon>Halobacteria</taxon>
        <taxon>Halobacteriales</taxon>
        <taxon>Natronomonadaceae</taxon>
        <taxon>Halomarina</taxon>
    </lineage>
</organism>
<dbReference type="EMBL" id="JBHUDC010000007">
    <property type="protein sequence ID" value="MFD1514482.1"/>
    <property type="molecule type" value="Genomic_DNA"/>
</dbReference>
<evidence type="ECO:0000313" key="3">
    <source>
        <dbReference type="EMBL" id="MFD1514482.1"/>
    </source>
</evidence>
<feature type="region of interest" description="Disordered" evidence="1">
    <location>
        <begin position="345"/>
        <end position="417"/>
    </location>
</feature>
<gene>
    <name evidence="3" type="ORF">ACFSBT_14465</name>
</gene>
<dbReference type="Pfam" id="PF13229">
    <property type="entry name" value="Beta_helix"/>
    <property type="match status" value="1"/>
</dbReference>
<comment type="caution">
    <text evidence="3">The sequence shown here is derived from an EMBL/GenBank/DDBJ whole genome shotgun (WGS) entry which is preliminary data.</text>
</comment>
<reference evidence="3 4" key="1">
    <citation type="journal article" date="2019" name="Int. J. Syst. Evol. Microbiol.">
        <title>The Global Catalogue of Microorganisms (GCM) 10K type strain sequencing project: providing services to taxonomists for standard genome sequencing and annotation.</title>
        <authorList>
            <consortium name="The Broad Institute Genomics Platform"/>
            <consortium name="The Broad Institute Genome Sequencing Center for Infectious Disease"/>
            <person name="Wu L."/>
            <person name="Ma J."/>
        </authorList>
    </citation>
    <scope>NUCLEOTIDE SEQUENCE [LARGE SCALE GENOMIC DNA]</scope>
    <source>
        <strain evidence="3 4">CGMCC 1.12563</strain>
    </source>
</reference>
<name>A0ABD6AXZ5_9EURY</name>
<dbReference type="Proteomes" id="UP001597187">
    <property type="component" value="Unassembled WGS sequence"/>
</dbReference>
<dbReference type="SMART" id="SM00710">
    <property type="entry name" value="PbH1"/>
    <property type="match status" value="7"/>
</dbReference>
<dbReference type="RefSeq" id="WP_250874417.1">
    <property type="nucleotide sequence ID" value="NZ_JALXFV010000007.1"/>
</dbReference>
<accession>A0ABD6AXZ5</accession>
<dbReference type="InterPro" id="IPR006626">
    <property type="entry name" value="PbH1"/>
</dbReference>
<dbReference type="InterPro" id="IPR011050">
    <property type="entry name" value="Pectin_lyase_fold/virulence"/>
</dbReference>
<feature type="domain" description="Right handed beta helix" evidence="2">
    <location>
        <begin position="204"/>
        <end position="345"/>
    </location>
</feature>
<keyword evidence="4" id="KW-1185">Reference proteome</keyword>
<dbReference type="InterPro" id="IPR012334">
    <property type="entry name" value="Pectin_lyas_fold"/>
</dbReference>
<evidence type="ECO:0000256" key="1">
    <source>
        <dbReference type="SAM" id="MobiDB-lite"/>
    </source>
</evidence>
<dbReference type="SUPFAM" id="SSF51126">
    <property type="entry name" value="Pectin lyase-like"/>
    <property type="match status" value="1"/>
</dbReference>